<dbReference type="PROSITE" id="PS50059">
    <property type="entry name" value="FKBP_PPIASE"/>
    <property type="match status" value="1"/>
</dbReference>
<dbReference type="Proteomes" id="UP000600774">
    <property type="component" value="Unassembled WGS sequence"/>
</dbReference>
<evidence type="ECO:0000259" key="10">
    <source>
        <dbReference type="PROSITE" id="PS50059"/>
    </source>
</evidence>
<dbReference type="SUPFAM" id="SSF54534">
    <property type="entry name" value="FKBP-like"/>
    <property type="match status" value="1"/>
</dbReference>
<accession>A0A832W8E8</accession>
<comment type="similarity">
    <text evidence="3 9">Belongs to the FKBP-type PPIase family.</text>
</comment>
<evidence type="ECO:0000313" key="12">
    <source>
        <dbReference type="Proteomes" id="UP000600774"/>
    </source>
</evidence>
<evidence type="ECO:0000256" key="2">
    <source>
        <dbReference type="ARBA" id="ARBA00004496"/>
    </source>
</evidence>
<dbReference type="InterPro" id="IPR001179">
    <property type="entry name" value="PPIase_FKBP_dom"/>
</dbReference>
<dbReference type="OMA" id="HSHEGGC"/>
<proteinExistence type="inferred from homology"/>
<keyword evidence="6" id="KW-0143">Chaperone</keyword>
<evidence type="ECO:0000256" key="1">
    <source>
        <dbReference type="ARBA" id="ARBA00000971"/>
    </source>
</evidence>
<dbReference type="EMBL" id="DUJU01000092">
    <property type="protein sequence ID" value="HIH93978.1"/>
    <property type="molecule type" value="Genomic_DNA"/>
</dbReference>
<keyword evidence="4" id="KW-0963">Cytoplasm</keyword>
<dbReference type="GO" id="GO:0005737">
    <property type="term" value="C:cytoplasm"/>
    <property type="evidence" value="ECO:0007669"/>
    <property type="project" value="UniProtKB-SubCell"/>
</dbReference>
<evidence type="ECO:0000256" key="4">
    <source>
        <dbReference type="ARBA" id="ARBA00022490"/>
    </source>
</evidence>
<gene>
    <name evidence="11" type="ORF">HA338_08025</name>
</gene>
<evidence type="ECO:0000313" key="11">
    <source>
        <dbReference type="EMBL" id="HIH93978.1"/>
    </source>
</evidence>
<comment type="catalytic activity">
    <reaction evidence="1 8 9">
        <text>[protein]-peptidylproline (omega=180) = [protein]-peptidylproline (omega=0)</text>
        <dbReference type="Rhea" id="RHEA:16237"/>
        <dbReference type="Rhea" id="RHEA-COMP:10747"/>
        <dbReference type="Rhea" id="RHEA-COMP:10748"/>
        <dbReference type="ChEBI" id="CHEBI:83833"/>
        <dbReference type="ChEBI" id="CHEBI:83834"/>
        <dbReference type="EC" id="5.2.1.8"/>
    </reaction>
</comment>
<comment type="subcellular location">
    <subcellularLocation>
        <location evidence="2">Cytoplasm</location>
    </subcellularLocation>
</comment>
<dbReference type="RefSeq" id="WP_011023076.1">
    <property type="nucleotide sequence ID" value="NZ_DUJU01000092.1"/>
</dbReference>
<name>A0A832W8E8_9EURY</name>
<dbReference type="GeneID" id="1475032"/>
<feature type="domain" description="PPIase FKBP-type" evidence="10">
    <location>
        <begin position="10"/>
        <end position="98"/>
    </location>
</feature>
<evidence type="ECO:0000256" key="7">
    <source>
        <dbReference type="ARBA" id="ARBA00023235"/>
    </source>
</evidence>
<dbReference type="Gene3D" id="3.10.50.40">
    <property type="match status" value="1"/>
</dbReference>
<dbReference type="PANTHER" id="PTHR47861">
    <property type="entry name" value="FKBP-TYPE PEPTIDYL-PROLYL CIS-TRANS ISOMERASE SLYD"/>
    <property type="match status" value="1"/>
</dbReference>
<evidence type="ECO:0000256" key="9">
    <source>
        <dbReference type="RuleBase" id="RU003915"/>
    </source>
</evidence>
<dbReference type="EC" id="5.2.1.8" evidence="9"/>
<dbReference type="InterPro" id="IPR046357">
    <property type="entry name" value="PPIase_dom_sf"/>
</dbReference>
<evidence type="ECO:0000256" key="5">
    <source>
        <dbReference type="ARBA" id="ARBA00023110"/>
    </source>
</evidence>
<dbReference type="Pfam" id="PF00254">
    <property type="entry name" value="FKBP_C"/>
    <property type="match status" value="1"/>
</dbReference>
<keyword evidence="7 8" id="KW-0413">Isomerase</keyword>
<dbReference type="AlphaFoldDB" id="A0A832W8E8"/>
<organism evidence="11 12">
    <name type="scientific">Methanosarcina acetivorans</name>
    <dbReference type="NCBI Taxonomy" id="2214"/>
    <lineage>
        <taxon>Archaea</taxon>
        <taxon>Methanobacteriati</taxon>
        <taxon>Methanobacteriota</taxon>
        <taxon>Stenosarchaea group</taxon>
        <taxon>Methanomicrobia</taxon>
        <taxon>Methanosarcinales</taxon>
        <taxon>Methanosarcinaceae</taxon>
        <taxon>Methanosarcina</taxon>
    </lineage>
</organism>
<evidence type="ECO:0000256" key="8">
    <source>
        <dbReference type="PROSITE-ProRule" id="PRU00277"/>
    </source>
</evidence>
<keyword evidence="5 8" id="KW-0697">Rotamase</keyword>
<evidence type="ECO:0000256" key="3">
    <source>
        <dbReference type="ARBA" id="ARBA00006577"/>
    </source>
</evidence>
<comment type="caution">
    <text evidence="11">The sequence shown here is derived from an EMBL/GenBank/DDBJ whole genome shotgun (WGS) entry which is preliminary data.</text>
</comment>
<evidence type="ECO:0000256" key="6">
    <source>
        <dbReference type="ARBA" id="ARBA00023186"/>
    </source>
</evidence>
<dbReference type="GO" id="GO:0003755">
    <property type="term" value="F:peptidyl-prolyl cis-trans isomerase activity"/>
    <property type="evidence" value="ECO:0007669"/>
    <property type="project" value="UniProtKB-UniRule"/>
</dbReference>
<reference evidence="11" key="1">
    <citation type="journal article" date="2020" name="bioRxiv">
        <title>A rank-normalized archaeal taxonomy based on genome phylogeny resolves widespread incomplete and uneven classifications.</title>
        <authorList>
            <person name="Rinke C."/>
            <person name="Chuvochina M."/>
            <person name="Mussig A.J."/>
            <person name="Chaumeil P.-A."/>
            <person name="Waite D.W."/>
            <person name="Whitman W.B."/>
            <person name="Parks D.H."/>
            <person name="Hugenholtz P."/>
        </authorList>
    </citation>
    <scope>NUCLEOTIDE SEQUENCE</scope>
    <source>
        <strain evidence="11">UBA8876</strain>
    </source>
</reference>
<protein>
    <recommendedName>
        <fullName evidence="9">Peptidyl-prolyl cis-trans isomerase</fullName>
        <ecNumber evidence="9">5.2.1.8</ecNumber>
    </recommendedName>
</protein>
<dbReference type="GO" id="GO:0042026">
    <property type="term" value="P:protein refolding"/>
    <property type="evidence" value="ECO:0007669"/>
    <property type="project" value="UniProtKB-ARBA"/>
</dbReference>
<dbReference type="PANTHER" id="PTHR47861:SF3">
    <property type="entry name" value="FKBP-TYPE PEPTIDYL-PROLYL CIS-TRANS ISOMERASE SLYD"/>
    <property type="match status" value="1"/>
</dbReference>
<sequence>MENSRTVEKGDYLLIDYIGKLEDGTVFDTTLKEKALEAGIYIEEKEYRPFFFRADARQVIRGIDAGVLGMHEGEEKTLKIAPEEAYGEYKDYLVQKIPLARLELKEPPEVGEKIITPGGREVKVLDSTETYATLDFNHELAGKTLILEIKLVSIVTGASNLT</sequence>